<name>A0A4Y2ETD7_ARAVE</name>
<proteinExistence type="predicted"/>
<accession>A0A4Y2ETD7</accession>
<sequence>MAFISPRDEGFIPSLDNLPSNFEGRLFLDKICQGSKEKENFDRLKTAQNDTLVLCSLVQAAIDENIILRILCKEKKRVCNEISFFIWQNGKTFNNEIYFVF</sequence>
<gene>
    <name evidence="1" type="ORF">AVEN_198454_1</name>
</gene>
<evidence type="ECO:0000313" key="2">
    <source>
        <dbReference type="Proteomes" id="UP000499080"/>
    </source>
</evidence>
<dbReference type="EMBL" id="BGPR01000688">
    <property type="protein sequence ID" value="GBM31589.1"/>
    <property type="molecule type" value="Genomic_DNA"/>
</dbReference>
<protein>
    <submittedName>
        <fullName evidence="1">Uncharacterized protein</fullName>
    </submittedName>
</protein>
<dbReference type="AlphaFoldDB" id="A0A4Y2ETD7"/>
<reference evidence="1 2" key="1">
    <citation type="journal article" date="2019" name="Sci. Rep.">
        <title>Orb-weaving spider Araneus ventricosus genome elucidates the spidroin gene catalogue.</title>
        <authorList>
            <person name="Kono N."/>
            <person name="Nakamura H."/>
            <person name="Ohtoshi R."/>
            <person name="Moran D.A.P."/>
            <person name="Shinohara A."/>
            <person name="Yoshida Y."/>
            <person name="Fujiwara M."/>
            <person name="Mori M."/>
            <person name="Tomita M."/>
            <person name="Arakawa K."/>
        </authorList>
    </citation>
    <scope>NUCLEOTIDE SEQUENCE [LARGE SCALE GENOMIC DNA]</scope>
</reference>
<dbReference type="OrthoDB" id="10304787at2759"/>
<comment type="caution">
    <text evidence="1">The sequence shown here is derived from an EMBL/GenBank/DDBJ whole genome shotgun (WGS) entry which is preliminary data.</text>
</comment>
<organism evidence="1 2">
    <name type="scientific">Araneus ventricosus</name>
    <name type="common">Orbweaver spider</name>
    <name type="synonym">Epeira ventricosa</name>
    <dbReference type="NCBI Taxonomy" id="182803"/>
    <lineage>
        <taxon>Eukaryota</taxon>
        <taxon>Metazoa</taxon>
        <taxon>Ecdysozoa</taxon>
        <taxon>Arthropoda</taxon>
        <taxon>Chelicerata</taxon>
        <taxon>Arachnida</taxon>
        <taxon>Araneae</taxon>
        <taxon>Araneomorphae</taxon>
        <taxon>Entelegynae</taxon>
        <taxon>Araneoidea</taxon>
        <taxon>Araneidae</taxon>
        <taxon>Araneus</taxon>
    </lineage>
</organism>
<evidence type="ECO:0000313" key="1">
    <source>
        <dbReference type="EMBL" id="GBM31589.1"/>
    </source>
</evidence>
<dbReference type="Proteomes" id="UP000499080">
    <property type="component" value="Unassembled WGS sequence"/>
</dbReference>
<keyword evidence="2" id="KW-1185">Reference proteome</keyword>